<dbReference type="EMBL" id="CAJNDS010002501">
    <property type="protein sequence ID" value="CAE7501186.1"/>
    <property type="molecule type" value="Genomic_DNA"/>
</dbReference>
<gene>
    <name evidence="6" type="primary">zntD</name>
    <name evidence="6" type="ORF">SNAT2548_LOCUS28070</name>
</gene>
<sequence>MLTIHSLLEGMSIGAQVHTATFVSIFLAVGAHKGLAAFALGSKLLEDAPPGQRWILYRGILLFGVCSPIGIMIGAYMVDEVKGAGIGLLLSAATGTFLYIAIPELLLPAFEGEQSSTSATLAAVLGFSVMAFLAIWV</sequence>
<dbReference type="PANTHER" id="PTHR11040:SF44">
    <property type="entry name" value="PROTEIN ZNTC-RELATED"/>
    <property type="match status" value="1"/>
</dbReference>
<dbReference type="GO" id="GO:0016020">
    <property type="term" value="C:membrane"/>
    <property type="evidence" value="ECO:0007669"/>
    <property type="project" value="UniProtKB-SubCell"/>
</dbReference>
<evidence type="ECO:0000256" key="1">
    <source>
        <dbReference type="ARBA" id="ARBA00004141"/>
    </source>
</evidence>
<dbReference type="AlphaFoldDB" id="A0A812T1H2"/>
<accession>A0A812T1H2</accession>
<name>A0A812T1H2_9DINO</name>
<feature type="transmembrane region" description="Helical" evidence="5">
    <location>
        <begin position="20"/>
        <end position="42"/>
    </location>
</feature>
<evidence type="ECO:0000256" key="5">
    <source>
        <dbReference type="SAM" id="Phobius"/>
    </source>
</evidence>
<feature type="transmembrane region" description="Helical" evidence="5">
    <location>
        <begin position="119"/>
        <end position="136"/>
    </location>
</feature>
<reference evidence="6" key="1">
    <citation type="submission" date="2021-02" db="EMBL/GenBank/DDBJ databases">
        <authorList>
            <person name="Dougan E. K."/>
            <person name="Rhodes N."/>
            <person name="Thang M."/>
            <person name="Chan C."/>
        </authorList>
    </citation>
    <scope>NUCLEOTIDE SEQUENCE</scope>
</reference>
<protein>
    <submittedName>
        <fullName evidence="6">ZntD protein</fullName>
    </submittedName>
</protein>
<evidence type="ECO:0000313" key="6">
    <source>
        <dbReference type="EMBL" id="CAE7501186.1"/>
    </source>
</evidence>
<dbReference type="GO" id="GO:0005385">
    <property type="term" value="F:zinc ion transmembrane transporter activity"/>
    <property type="evidence" value="ECO:0007669"/>
    <property type="project" value="TreeGrafter"/>
</dbReference>
<keyword evidence="4 5" id="KW-0472">Membrane</keyword>
<evidence type="ECO:0000256" key="2">
    <source>
        <dbReference type="ARBA" id="ARBA00022692"/>
    </source>
</evidence>
<organism evidence="6 7">
    <name type="scientific">Symbiodinium natans</name>
    <dbReference type="NCBI Taxonomy" id="878477"/>
    <lineage>
        <taxon>Eukaryota</taxon>
        <taxon>Sar</taxon>
        <taxon>Alveolata</taxon>
        <taxon>Dinophyceae</taxon>
        <taxon>Suessiales</taxon>
        <taxon>Symbiodiniaceae</taxon>
        <taxon>Symbiodinium</taxon>
    </lineage>
</organism>
<evidence type="ECO:0000256" key="4">
    <source>
        <dbReference type="ARBA" id="ARBA00023136"/>
    </source>
</evidence>
<evidence type="ECO:0000256" key="3">
    <source>
        <dbReference type="ARBA" id="ARBA00022989"/>
    </source>
</evidence>
<dbReference type="InterPro" id="IPR003689">
    <property type="entry name" value="ZIP"/>
</dbReference>
<feature type="transmembrane region" description="Helical" evidence="5">
    <location>
        <begin position="54"/>
        <end position="78"/>
    </location>
</feature>
<dbReference type="Proteomes" id="UP000604046">
    <property type="component" value="Unassembled WGS sequence"/>
</dbReference>
<evidence type="ECO:0000313" key="7">
    <source>
        <dbReference type="Proteomes" id="UP000604046"/>
    </source>
</evidence>
<dbReference type="PANTHER" id="PTHR11040">
    <property type="entry name" value="ZINC/IRON TRANSPORTER"/>
    <property type="match status" value="1"/>
</dbReference>
<keyword evidence="7" id="KW-1185">Reference proteome</keyword>
<keyword evidence="3 5" id="KW-1133">Transmembrane helix</keyword>
<feature type="transmembrane region" description="Helical" evidence="5">
    <location>
        <begin position="84"/>
        <end position="107"/>
    </location>
</feature>
<dbReference type="Pfam" id="PF02535">
    <property type="entry name" value="Zip"/>
    <property type="match status" value="1"/>
</dbReference>
<comment type="subcellular location">
    <subcellularLocation>
        <location evidence="1">Membrane</location>
        <topology evidence="1">Multi-pass membrane protein</topology>
    </subcellularLocation>
</comment>
<keyword evidence="2 5" id="KW-0812">Transmembrane</keyword>
<comment type="caution">
    <text evidence="6">The sequence shown here is derived from an EMBL/GenBank/DDBJ whole genome shotgun (WGS) entry which is preliminary data.</text>
</comment>
<dbReference type="OrthoDB" id="10263369at2759"/>
<proteinExistence type="predicted"/>